<feature type="compositionally biased region" description="Low complexity" evidence="2">
    <location>
        <begin position="158"/>
        <end position="168"/>
    </location>
</feature>
<feature type="coiled-coil region" evidence="1">
    <location>
        <begin position="102"/>
        <end position="129"/>
    </location>
</feature>
<evidence type="ECO:0000313" key="3">
    <source>
        <dbReference type="EMBL" id="CDI76383.1"/>
    </source>
</evidence>
<dbReference type="VEuPathDB" id="ToxoDB:EAH_00017610"/>
<dbReference type="GeneID" id="25269831"/>
<reference evidence="3" key="1">
    <citation type="submission" date="2013-10" db="EMBL/GenBank/DDBJ databases">
        <title>Genomic analysis of the causative agents of coccidiosis in chickens.</title>
        <authorList>
            <person name="Reid A.J."/>
            <person name="Blake D."/>
            <person name="Billington K."/>
            <person name="Browne H."/>
            <person name="Dunn M."/>
            <person name="Hung S."/>
            <person name="Kawahara F."/>
            <person name="Miranda-Saavedra D."/>
            <person name="Mourier T."/>
            <person name="Nagra H."/>
            <person name="Otto T.D."/>
            <person name="Rawlings N."/>
            <person name="Sanchez A."/>
            <person name="Sanders M."/>
            <person name="Subramaniam C."/>
            <person name="Tay Y."/>
            <person name="Dear P."/>
            <person name="Doerig C."/>
            <person name="Gruber A."/>
            <person name="Parkinson J."/>
            <person name="Shirley M."/>
            <person name="Wan K.L."/>
            <person name="Berriman M."/>
            <person name="Tomley F."/>
            <person name="Pain A."/>
        </authorList>
    </citation>
    <scope>NUCLEOTIDE SEQUENCE</scope>
    <source>
        <strain evidence="3">Houghton</strain>
    </source>
</reference>
<keyword evidence="4" id="KW-1185">Reference proteome</keyword>
<dbReference type="EMBL" id="HG670374">
    <property type="protein sequence ID" value="CDI76383.1"/>
    <property type="molecule type" value="Genomic_DNA"/>
</dbReference>
<dbReference type="Proteomes" id="UP000018050">
    <property type="component" value="Unassembled WGS sequence"/>
</dbReference>
<feature type="region of interest" description="Disordered" evidence="2">
    <location>
        <begin position="158"/>
        <end position="251"/>
    </location>
</feature>
<proteinExistence type="predicted"/>
<feature type="compositionally biased region" description="Acidic residues" evidence="2">
    <location>
        <begin position="231"/>
        <end position="241"/>
    </location>
</feature>
<keyword evidence="1" id="KW-0175">Coiled coil</keyword>
<accession>U6GAL0</accession>
<organism evidence="3 4">
    <name type="scientific">Eimeria acervulina</name>
    <name type="common">Coccidian parasite</name>
    <dbReference type="NCBI Taxonomy" id="5801"/>
    <lineage>
        <taxon>Eukaryota</taxon>
        <taxon>Sar</taxon>
        <taxon>Alveolata</taxon>
        <taxon>Apicomplexa</taxon>
        <taxon>Conoidasida</taxon>
        <taxon>Coccidia</taxon>
        <taxon>Eucoccidiorida</taxon>
        <taxon>Eimeriorina</taxon>
        <taxon>Eimeriidae</taxon>
        <taxon>Eimeria</taxon>
    </lineage>
</organism>
<evidence type="ECO:0000313" key="4">
    <source>
        <dbReference type="Proteomes" id="UP000018050"/>
    </source>
</evidence>
<gene>
    <name evidence="3" type="ORF">EAH_00017610</name>
</gene>
<dbReference type="AlphaFoldDB" id="U6GAL0"/>
<sequence>MNGYCGTDFCVLTTKYNCFVATFLKEKANIRSAQALTSPRLEQILEVPEEEIDSEVGRVNEGVAALKERQEAAIQLAPEEQAASETKIPSVIHPHPVQAATQEEVQRDVREAEAEVRQVEGQKQAETEIEIDEEMQQLLEEHQHVRAAAAAASAAQEVAAEEAASASEAEQEVWETTSATAPHLSLPGEGHGAPVAAETAPAPARAPEHGSSTMPAAEAASGAEAATTQTEGEDGEEEEYGSDTTTEDGGVHEICERPSLSLLKQILCVFVPLEMLRDLSHCLVCTTLRSTND</sequence>
<name>U6GAL0_EIMAC</name>
<reference evidence="3" key="2">
    <citation type="submission" date="2013-10" db="EMBL/GenBank/DDBJ databases">
        <authorList>
            <person name="Aslett M."/>
        </authorList>
    </citation>
    <scope>NUCLEOTIDE SEQUENCE</scope>
    <source>
        <strain evidence="3">Houghton</strain>
    </source>
</reference>
<dbReference type="RefSeq" id="XP_013253060.1">
    <property type="nucleotide sequence ID" value="XM_013397606.1"/>
</dbReference>
<evidence type="ECO:0000256" key="2">
    <source>
        <dbReference type="SAM" id="MobiDB-lite"/>
    </source>
</evidence>
<feature type="compositionally biased region" description="Low complexity" evidence="2">
    <location>
        <begin position="193"/>
        <end position="205"/>
    </location>
</feature>
<protein>
    <submittedName>
        <fullName evidence="3">Uncharacterized protein</fullName>
    </submittedName>
</protein>
<evidence type="ECO:0000256" key="1">
    <source>
        <dbReference type="SAM" id="Coils"/>
    </source>
</evidence>
<dbReference type="OrthoDB" id="349264at2759"/>
<feature type="compositionally biased region" description="Low complexity" evidence="2">
    <location>
        <begin position="216"/>
        <end position="230"/>
    </location>
</feature>